<evidence type="ECO:0000313" key="2">
    <source>
        <dbReference type="EMBL" id="KKM94759.1"/>
    </source>
</evidence>
<reference evidence="2" key="1">
    <citation type="journal article" date="2015" name="Nature">
        <title>Complex archaea that bridge the gap between prokaryotes and eukaryotes.</title>
        <authorList>
            <person name="Spang A."/>
            <person name="Saw J.H."/>
            <person name="Jorgensen S.L."/>
            <person name="Zaremba-Niedzwiedzka K."/>
            <person name="Martijn J."/>
            <person name="Lind A.E."/>
            <person name="van Eijk R."/>
            <person name="Schleper C."/>
            <person name="Guy L."/>
            <person name="Ettema T.J."/>
        </authorList>
    </citation>
    <scope>NUCLEOTIDE SEQUENCE</scope>
</reference>
<gene>
    <name evidence="2" type="ORF">LCGC14_1195170</name>
</gene>
<feature type="compositionally biased region" description="Low complexity" evidence="1">
    <location>
        <begin position="34"/>
        <end position="47"/>
    </location>
</feature>
<evidence type="ECO:0000256" key="1">
    <source>
        <dbReference type="SAM" id="MobiDB-lite"/>
    </source>
</evidence>
<protein>
    <submittedName>
        <fullName evidence="2">Uncharacterized protein</fullName>
    </submittedName>
</protein>
<comment type="caution">
    <text evidence="2">The sequence shown here is derived from an EMBL/GenBank/DDBJ whole genome shotgun (WGS) entry which is preliminary data.</text>
</comment>
<feature type="region of interest" description="Disordered" evidence="1">
    <location>
        <begin position="17"/>
        <end position="64"/>
    </location>
</feature>
<accession>A0A0F9LIN4</accession>
<feature type="region of interest" description="Disordered" evidence="1">
    <location>
        <begin position="77"/>
        <end position="137"/>
    </location>
</feature>
<dbReference type="AlphaFoldDB" id="A0A0F9LIN4"/>
<sequence length="137" mass="15654">MKFLVLCIVAFFAPNLIDNGDPRAPTPQFEDRQALPAEEAPTAGPAEPGDPDQRRIFKRRPRKVNPLLGRLRTWIRQLRDARQQRSNARPGRRPRGRDHLEDANQPPPAPPRRSSRARPLLSAKTPQLHHPMCTLDR</sequence>
<dbReference type="EMBL" id="LAZR01006097">
    <property type="protein sequence ID" value="KKM94759.1"/>
    <property type="molecule type" value="Genomic_DNA"/>
</dbReference>
<name>A0A0F9LIN4_9ZZZZ</name>
<proteinExistence type="predicted"/>
<organism evidence="2">
    <name type="scientific">marine sediment metagenome</name>
    <dbReference type="NCBI Taxonomy" id="412755"/>
    <lineage>
        <taxon>unclassified sequences</taxon>
        <taxon>metagenomes</taxon>
        <taxon>ecological metagenomes</taxon>
    </lineage>
</organism>